<reference evidence="2 3" key="1">
    <citation type="submission" date="2019-10" db="EMBL/GenBank/DDBJ databases">
        <title>Glycomyces albidus sp. nov., a novel actinomycete isolated from rhizosphere soil of wheat (Triticum aestivum L.).</title>
        <authorList>
            <person name="Qian L."/>
        </authorList>
    </citation>
    <scope>NUCLEOTIDE SEQUENCE [LARGE SCALE GENOMIC DNA]</scope>
    <source>
        <strain evidence="2 3">NEAU-7082</strain>
    </source>
</reference>
<feature type="chain" id="PRO_5026680796" description="Secreted protein" evidence="1">
    <location>
        <begin position="27"/>
        <end position="87"/>
    </location>
</feature>
<name>A0A6L5G555_9ACTN</name>
<comment type="caution">
    <text evidence="2">The sequence shown here is derived from an EMBL/GenBank/DDBJ whole genome shotgun (WGS) entry which is preliminary data.</text>
</comment>
<evidence type="ECO:0000313" key="2">
    <source>
        <dbReference type="EMBL" id="MQM24776.1"/>
    </source>
</evidence>
<evidence type="ECO:0000256" key="1">
    <source>
        <dbReference type="SAM" id="SignalP"/>
    </source>
</evidence>
<accession>A0A6L5G555</accession>
<feature type="signal peptide" evidence="1">
    <location>
        <begin position="1"/>
        <end position="26"/>
    </location>
</feature>
<organism evidence="2 3">
    <name type="scientific">Glycomyces albidus</name>
    <dbReference type="NCBI Taxonomy" id="2656774"/>
    <lineage>
        <taxon>Bacteria</taxon>
        <taxon>Bacillati</taxon>
        <taxon>Actinomycetota</taxon>
        <taxon>Actinomycetes</taxon>
        <taxon>Glycomycetales</taxon>
        <taxon>Glycomycetaceae</taxon>
        <taxon>Glycomyces</taxon>
    </lineage>
</organism>
<proteinExistence type="predicted"/>
<gene>
    <name evidence="2" type="ORF">GFD30_04155</name>
</gene>
<dbReference type="RefSeq" id="WP_153023959.1">
    <property type="nucleotide sequence ID" value="NZ_WIAO01000003.1"/>
</dbReference>
<dbReference type="EMBL" id="WIAO01000003">
    <property type="protein sequence ID" value="MQM24776.1"/>
    <property type="molecule type" value="Genomic_DNA"/>
</dbReference>
<sequence length="87" mass="9212">MPLLLKRLAIGVALPTAVALGVSASAAPPTPVTDLYTLVSGNDWEPWCGEDDRSNVKAADADLRGPHFTLTLECLFQASAVPPTRPR</sequence>
<dbReference type="AlphaFoldDB" id="A0A6L5G555"/>
<dbReference type="Proteomes" id="UP000477750">
    <property type="component" value="Unassembled WGS sequence"/>
</dbReference>
<protein>
    <recommendedName>
        <fullName evidence="4">Secreted protein</fullName>
    </recommendedName>
</protein>
<keyword evidence="3" id="KW-1185">Reference proteome</keyword>
<evidence type="ECO:0008006" key="4">
    <source>
        <dbReference type="Google" id="ProtNLM"/>
    </source>
</evidence>
<keyword evidence="1" id="KW-0732">Signal</keyword>
<evidence type="ECO:0000313" key="3">
    <source>
        <dbReference type="Proteomes" id="UP000477750"/>
    </source>
</evidence>